<feature type="transmembrane region" description="Helical" evidence="6">
    <location>
        <begin position="444"/>
        <end position="473"/>
    </location>
</feature>
<dbReference type="SUPFAM" id="SSF52091">
    <property type="entry name" value="SpoIIaa-like"/>
    <property type="match status" value="1"/>
</dbReference>
<reference evidence="8 9" key="1">
    <citation type="submission" date="2016-02" db="EMBL/GenBank/DDBJ databases">
        <title>Genome analysis of coral dinoflagellate symbionts highlights evolutionary adaptations to a symbiotic lifestyle.</title>
        <authorList>
            <person name="Aranda M."/>
            <person name="Li Y."/>
            <person name="Liew Y.J."/>
            <person name="Baumgarten S."/>
            <person name="Simakov O."/>
            <person name="Wilson M."/>
            <person name="Piel J."/>
            <person name="Ashoor H."/>
            <person name="Bougouffa S."/>
            <person name="Bajic V.B."/>
            <person name="Ryu T."/>
            <person name="Ravasi T."/>
            <person name="Bayer T."/>
            <person name="Micklem G."/>
            <person name="Kim H."/>
            <person name="Bhak J."/>
            <person name="Lajeunesse T.C."/>
            <person name="Voolstra C.R."/>
        </authorList>
    </citation>
    <scope>NUCLEOTIDE SEQUENCE [LARGE SCALE GENOMIC DNA]</scope>
    <source>
        <strain evidence="8 9">CCMP2467</strain>
    </source>
</reference>
<evidence type="ECO:0000256" key="3">
    <source>
        <dbReference type="ARBA" id="ARBA00022989"/>
    </source>
</evidence>
<keyword evidence="3 6" id="KW-1133">Transmembrane helix</keyword>
<name>A0A1Q9DQP8_SYMMI</name>
<organism evidence="8 9">
    <name type="scientific">Symbiodinium microadriaticum</name>
    <name type="common">Dinoflagellate</name>
    <name type="synonym">Zooxanthella microadriatica</name>
    <dbReference type="NCBI Taxonomy" id="2951"/>
    <lineage>
        <taxon>Eukaryota</taxon>
        <taxon>Sar</taxon>
        <taxon>Alveolata</taxon>
        <taxon>Dinophyceae</taxon>
        <taxon>Suessiales</taxon>
        <taxon>Symbiodiniaceae</taxon>
        <taxon>Symbiodinium</taxon>
    </lineage>
</organism>
<evidence type="ECO:0000256" key="6">
    <source>
        <dbReference type="SAM" id="Phobius"/>
    </source>
</evidence>
<feature type="transmembrane region" description="Helical" evidence="6">
    <location>
        <begin position="214"/>
        <end position="236"/>
    </location>
</feature>
<dbReference type="PROSITE" id="PS50801">
    <property type="entry name" value="STAS"/>
    <property type="match status" value="1"/>
</dbReference>
<feature type="transmembrane region" description="Helical" evidence="6">
    <location>
        <begin position="248"/>
        <end position="266"/>
    </location>
</feature>
<feature type="region of interest" description="Disordered" evidence="5">
    <location>
        <begin position="598"/>
        <end position="620"/>
    </location>
</feature>
<dbReference type="PANTHER" id="PTHR43310">
    <property type="entry name" value="SULFATE TRANSPORTER YBAR-RELATED"/>
    <property type="match status" value="1"/>
</dbReference>
<dbReference type="InterPro" id="IPR002645">
    <property type="entry name" value="STAS_dom"/>
</dbReference>
<evidence type="ECO:0000256" key="2">
    <source>
        <dbReference type="ARBA" id="ARBA00022692"/>
    </source>
</evidence>
<dbReference type="InterPro" id="IPR011547">
    <property type="entry name" value="SLC26A/SulP_dom"/>
</dbReference>
<evidence type="ECO:0000256" key="1">
    <source>
        <dbReference type="ARBA" id="ARBA00004141"/>
    </source>
</evidence>
<feature type="transmembrane region" description="Helical" evidence="6">
    <location>
        <begin position="6"/>
        <end position="25"/>
    </location>
</feature>
<comment type="subcellular location">
    <subcellularLocation>
        <location evidence="1">Membrane</location>
        <topology evidence="1">Multi-pass membrane protein</topology>
    </subcellularLocation>
</comment>
<evidence type="ECO:0000256" key="4">
    <source>
        <dbReference type="ARBA" id="ARBA00023136"/>
    </source>
</evidence>
<dbReference type="EMBL" id="LSRX01000430">
    <property type="protein sequence ID" value="OLP97497.1"/>
    <property type="molecule type" value="Genomic_DNA"/>
</dbReference>
<dbReference type="Pfam" id="PF00916">
    <property type="entry name" value="Sulfate_transp"/>
    <property type="match status" value="1"/>
</dbReference>
<dbReference type="Pfam" id="PF01740">
    <property type="entry name" value="STAS"/>
    <property type="match status" value="1"/>
</dbReference>
<feature type="compositionally biased region" description="Polar residues" evidence="5">
    <location>
        <begin position="601"/>
        <end position="613"/>
    </location>
</feature>
<sequence>MEQPRGSPWPVLGMLGSMLLAWLLLERRRAPEGLGDLVERHGSKWLLEVMAGCMDTVTVIMRAVGMAVVLCAEDGMHDYTGLALKHITTGHLVAQIATLAFSNYETPLCTPSIEVLPLVKAMQERISLMAPTDFEAVLASTVLCSSCATMLSGFAMYAIGLSQVGTALRFIPYSVEVSVQAMLGLVLFGLGIEASCGVDILTDFATEPEALGSLVIDPSILMLWTPSMLSALAIYFFTKYVKDSPFTIAVYTFSAIALFHGLRLCLGTSLQAAQDSQWLYPQTEYFPLSKLYELAGKDIVWSSVFSNMARILLSAFIISIVNIACQLAVTASLLPPKVMGASTFDYEMIAQGRSHIIGGLALGFASDFGNDDTLVHRMVGGRFRLSMWAHVVTTALCVLCVDIPKNSLPYVPRFVNGTIVLLASAELLVAGFVQGYALLTRTEFAVVCIASLVTLVCGGQVQAGLFAGMFLAFADAIRNFTRALEQLSTKTEGDVTVVELPNYMFFATAPGIVATIRRALSESSEVILDWEKVRGLDTKATLEFAQLCAEEQAEESRGILTFTALEPSIRAQLVAAHVLPAVPEASSRNVEMTELPARRSTALSGSLRRQSLAPTEHTDARRLSGVTALRRSIVLPTVPTGSCPREARSLAEALAEAKQRLPRPASK</sequence>
<dbReference type="InterPro" id="IPR036513">
    <property type="entry name" value="STAS_dom_sf"/>
</dbReference>
<dbReference type="GO" id="GO:0016020">
    <property type="term" value="C:membrane"/>
    <property type="evidence" value="ECO:0007669"/>
    <property type="project" value="UniProtKB-SubCell"/>
</dbReference>
<proteinExistence type="predicted"/>
<feature type="domain" description="STAS" evidence="7">
    <location>
        <begin position="485"/>
        <end position="606"/>
    </location>
</feature>
<accession>A0A1Q9DQP8</accession>
<evidence type="ECO:0000313" key="9">
    <source>
        <dbReference type="Proteomes" id="UP000186817"/>
    </source>
</evidence>
<gene>
    <name evidence="8" type="primary">YGR125W</name>
    <name evidence="8" type="ORF">AK812_SmicGene20144</name>
</gene>
<feature type="transmembrane region" description="Helical" evidence="6">
    <location>
        <begin position="311"/>
        <end position="334"/>
    </location>
</feature>
<feature type="transmembrane region" description="Helical" evidence="6">
    <location>
        <begin position="415"/>
        <end position="438"/>
    </location>
</feature>
<evidence type="ECO:0000256" key="5">
    <source>
        <dbReference type="SAM" id="MobiDB-lite"/>
    </source>
</evidence>
<evidence type="ECO:0000259" key="7">
    <source>
        <dbReference type="PROSITE" id="PS50801"/>
    </source>
</evidence>
<keyword evidence="4 6" id="KW-0472">Membrane</keyword>
<dbReference type="InterPro" id="IPR052706">
    <property type="entry name" value="Membrane-Transporter-like"/>
</dbReference>
<dbReference type="Proteomes" id="UP000186817">
    <property type="component" value="Unassembled WGS sequence"/>
</dbReference>
<dbReference type="OMA" id="HWNELPK"/>
<feature type="transmembrane region" description="Helical" evidence="6">
    <location>
        <begin position="179"/>
        <end position="202"/>
    </location>
</feature>
<protein>
    <submittedName>
        <fullName evidence="8">Putative vacuolar membrane protein</fullName>
    </submittedName>
</protein>
<comment type="caution">
    <text evidence="8">The sequence shown here is derived from an EMBL/GenBank/DDBJ whole genome shotgun (WGS) entry which is preliminary data.</text>
</comment>
<keyword evidence="9" id="KW-1185">Reference proteome</keyword>
<feature type="transmembrane region" description="Helical" evidence="6">
    <location>
        <begin position="136"/>
        <end position="159"/>
    </location>
</feature>
<evidence type="ECO:0000313" key="8">
    <source>
        <dbReference type="EMBL" id="OLP97497.1"/>
    </source>
</evidence>
<dbReference type="AlphaFoldDB" id="A0A1Q9DQP8"/>
<keyword evidence="2 6" id="KW-0812">Transmembrane</keyword>
<dbReference type="OrthoDB" id="409725at2759"/>
<dbReference type="Gene3D" id="3.30.750.24">
    <property type="entry name" value="STAS domain"/>
    <property type="match status" value="1"/>
</dbReference>
<dbReference type="PANTHER" id="PTHR43310:SF2">
    <property type="entry name" value="SLC26A_SULP TRANSPORTER DOMAIN-CONTAINING PROTEIN"/>
    <property type="match status" value="1"/>
</dbReference>